<dbReference type="GO" id="GO:0046872">
    <property type="term" value="F:metal ion binding"/>
    <property type="evidence" value="ECO:0007669"/>
    <property type="project" value="UniProtKB-KW"/>
</dbReference>
<evidence type="ECO:0000256" key="3">
    <source>
        <dbReference type="ARBA" id="ARBA00022837"/>
    </source>
</evidence>
<keyword evidence="5" id="KW-0325">Glycoprotein</keyword>
<keyword evidence="4" id="KW-1015">Disulfide bond</keyword>
<feature type="signal peptide" evidence="8">
    <location>
        <begin position="1"/>
        <end position="26"/>
    </location>
</feature>
<dbReference type="AlphaFoldDB" id="A0A8C7K0Y9"/>
<evidence type="ECO:0000256" key="4">
    <source>
        <dbReference type="ARBA" id="ARBA00023157"/>
    </source>
</evidence>
<evidence type="ECO:0000259" key="9">
    <source>
        <dbReference type="PROSITE" id="PS51828"/>
    </source>
</evidence>
<feature type="compositionally biased region" description="Basic residues" evidence="7">
    <location>
        <begin position="274"/>
        <end position="285"/>
    </location>
</feature>
<dbReference type="InterPro" id="IPR001759">
    <property type="entry name" value="PTX_dom"/>
</dbReference>
<keyword evidence="8" id="KW-0732">Signal</keyword>
<dbReference type="Gene3D" id="2.60.120.200">
    <property type="match status" value="1"/>
</dbReference>
<feature type="compositionally biased region" description="Low complexity" evidence="7">
    <location>
        <begin position="247"/>
        <end position="263"/>
    </location>
</feature>
<feature type="chain" id="PRO_5034398624" evidence="8">
    <location>
        <begin position="27"/>
        <end position="734"/>
    </location>
</feature>
<dbReference type="Ensembl" id="ENSOKIT00005100006.1">
    <property type="protein sequence ID" value="ENSOKIP00005093562.1"/>
    <property type="gene ID" value="ENSOKIG00005040828.1"/>
</dbReference>
<reference evidence="10" key="1">
    <citation type="submission" date="2025-08" db="UniProtKB">
        <authorList>
            <consortium name="Ensembl"/>
        </authorList>
    </citation>
    <scope>IDENTIFICATION</scope>
</reference>
<proteinExistence type="predicted"/>
<feature type="domain" description="Pentraxin (PTX)" evidence="9">
    <location>
        <begin position="519"/>
        <end position="731"/>
    </location>
</feature>
<dbReference type="PANTHER" id="PTHR19277">
    <property type="entry name" value="PENTRAXIN"/>
    <property type="match status" value="1"/>
</dbReference>
<dbReference type="SUPFAM" id="SSF49899">
    <property type="entry name" value="Concanavalin A-like lectins/glucanases"/>
    <property type="match status" value="1"/>
</dbReference>
<comment type="caution">
    <text evidence="6">Lacks conserved residue(s) required for the propagation of feature annotation.</text>
</comment>
<reference evidence="10" key="2">
    <citation type="submission" date="2025-09" db="UniProtKB">
        <authorList>
            <consortium name="Ensembl"/>
        </authorList>
    </citation>
    <scope>IDENTIFICATION</scope>
</reference>
<accession>A0A8C7K0Y9</accession>
<feature type="region of interest" description="Disordered" evidence="7">
    <location>
        <begin position="109"/>
        <end position="150"/>
    </location>
</feature>
<keyword evidence="11" id="KW-1185">Reference proteome</keyword>
<feature type="region of interest" description="Disordered" evidence="7">
    <location>
        <begin position="206"/>
        <end position="493"/>
    </location>
</feature>
<evidence type="ECO:0000256" key="1">
    <source>
        <dbReference type="ARBA" id="ARBA00001913"/>
    </source>
</evidence>
<dbReference type="Proteomes" id="UP000694557">
    <property type="component" value="Unassembled WGS sequence"/>
</dbReference>
<evidence type="ECO:0000313" key="10">
    <source>
        <dbReference type="Ensembl" id="ENSOKIP00005093562.1"/>
    </source>
</evidence>
<dbReference type="InterPro" id="IPR013320">
    <property type="entry name" value="ConA-like_dom_sf"/>
</dbReference>
<dbReference type="SMART" id="SM00159">
    <property type="entry name" value="PTX"/>
    <property type="match status" value="1"/>
</dbReference>
<feature type="compositionally biased region" description="Basic and acidic residues" evidence="7">
    <location>
        <begin position="339"/>
        <end position="489"/>
    </location>
</feature>
<organism evidence="10 11">
    <name type="scientific">Oncorhynchus kisutch</name>
    <name type="common">Coho salmon</name>
    <name type="synonym">Salmo kisutch</name>
    <dbReference type="NCBI Taxonomy" id="8019"/>
    <lineage>
        <taxon>Eukaryota</taxon>
        <taxon>Metazoa</taxon>
        <taxon>Chordata</taxon>
        <taxon>Craniata</taxon>
        <taxon>Vertebrata</taxon>
        <taxon>Euteleostomi</taxon>
        <taxon>Actinopterygii</taxon>
        <taxon>Neopterygii</taxon>
        <taxon>Teleostei</taxon>
        <taxon>Protacanthopterygii</taxon>
        <taxon>Salmoniformes</taxon>
        <taxon>Salmonidae</taxon>
        <taxon>Salmoninae</taxon>
        <taxon>Oncorhynchus</taxon>
    </lineage>
</organism>
<feature type="compositionally biased region" description="Polar residues" evidence="7">
    <location>
        <begin position="235"/>
        <end position="246"/>
    </location>
</feature>
<feature type="compositionally biased region" description="Polar residues" evidence="7">
    <location>
        <begin position="219"/>
        <end position="228"/>
    </location>
</feature>
<keyword evidence="2" id="KW-0479">Metal-binding</keyword>
<evidence type="ECO:0000313" key="11">
    <source>
        <dbReference type="Proteomes" id="UP000694557"/>
    </source>
</evidence>
<evidence type="ECO:0000256" key="2">
    <source>
        <dbReference type="ARBA" id="ARBA00022723"/>
    </source>
</evidence>
<name>A0A8C7K0Y9_ONCKI</name>
<protein>
    <submittedName>
        <fullName evidence="10">Pentraxin 4, long</fullName>
    </submittedName>
</protein>
<dbReference type="PRINTS" id="PR00895">
    <property type="entry name" value="PENTAXIN"/>
</dbReference>
<sequence length="734" mass="85477">MTSLRAGRRALALVLLVVLQLQACRGQGTAELRKPIYQRLRRLDDQFRRFQEQTLSRLDLLNHMSNVSTPLEARVQTLSDQHRNLTQELTQLRDTTTQELDVLKDRSSKLQKKNKRMEGRLASLERGLRHRQGQGSRQTQRLSQEQGESLSSLTLELHSQEGRLDSLEAQREELLVGLRGLQESLREQDLRMSRLEGRLGELLQGNVISSRGSERTGDPITSNLTPQDTAPPRRTQASRGQSPRQDTQTYYQPQPQANIQPQPYSQPHPQPHSQPKHTKDRRMRTRLQLPPPHPTQPPYQSQEERKRLGERGQESPLPGHPQQGPKPQSVEETREEVEMERRRGDEVWRRSEVTRTEMRRGEKERTERRREEEERTERRRGEEERTERRREEEERTERRKEEEERTERRKEEEERTERRKEEEERTERRKEEEERTERRKEEEERTERRKEEEERTGRRKEEEERTGRRKEEEERTERRKEEEEMKGEESQIQNLLQLPVRHKIPLQHIPRREATICNVDSMLLFPSASSENYVTFSRSFPALPELSVCLWLRVDVGYVGTLLSYATEDNDNKLVLYGRNSSSSSSSTPSRATLDFVVEDPAYRELPVDAVLDGCWHHLCVLWSSIQGRFWHYTDRRLTSAGSRFKKGYEVPGGGMVVLGAEQDSQGGGFDPTEGFVGRLAGFTVWDRVLSPGEVTGVAMGRGVPRGVVLELGDVDGVHGEVQQVACECLEHCS</sequence>
<feature type="compositionally biased region" description="Basic and acidic residues" evidence="7">
    <location>
        <begin position="302"/>
        <end position="313"/>
    </location>
</feature>
<dbReference type="GeneTree" id="ENSGT01060000248575"/>
<evidence type="ECO:0000256" key="6">
    <source>
        <dbReference type="PROSITE-ProRule" id="PRU01172"/>
    </source>
</evidence>
<dbReference type="Pfam" id="PF00354">
    <property type="entry name" value="Pentaxin"/>
    <property type="match status" value="1"/>
</dbReference>
<keyword evidence="3" id="KW-0106">Calcium</keyword>
<evidence type="ECO:0000256" key="5">
    <source>
        <dbReference type="ARBA" id="ARBA00023180"/>
    </source>
</evidence>
<dbReference type="PANTHER" id="PTHR19277:SF122">
    <property type="entry name" value="PENTRAXIN-4"/>
    <property type="match status" value="1"/>
</dbReference>
<dbReference type="InterPro" id="IPR051360">
    <property type="entry name" value="Neuronal_Pentraxin_Related"/>
</dbReference>
<dbReference type="PROSITE" id="PS51828">
    <property type="entry name" value="PTX_2"/>
    <property type="match status" value="1"/>
</dbReference>
<feature type="compositionally biased region" description="Low complexity" evidence="7">
    <location>
        <begin position="140"/>
        <end position="150"/>
    </location>
</feature>
<comment type="cofactor">
    <cofactor evidence="1">
        <name>Ca(2+)</name>
        <dbReference type="ChEBI" id="CHEBI:29108"/>
    </cofactor>
</comment>
<evidence type="ECO:0000256" key="7">
    <source>
        <dbReference type="SAM" id="MobiDB-lite"/>
    </source>
</evidence>
<evidence type="ECO:0000256" key="8">
    <source>
        <dbReference type="SAM" id="SignalP"/>
    </source>
</evidence>